<accession>A0A5R9QFA9</accession>
<keyword evidence="3" id="KW-1185">Reference proteome</keyword>
<dbReference type="InterPro" id="IPR010753">
    <property type="entry name" value="DUF1330"/>
</dbReference>
<dbReference type="Gene3D" id="3.30.70.100">
    <property type="match status" value="1"/>
</dbReference>
<dbReference type="SUPFAM" id="SSF54909">
    <property type="entry name" value="Dimeric alpha+beta barrel"/>
    <property type="match status" value="1"/>
</dbReference>
<protein>
    <submittedName>
        <fullName evidence="2">DUF1330 domain-containing protein</fullName>
    </submittedName>
</protein>
<dbReference type="Pfam" id="PF07045">
    <property type="entry name" value="DUF1330"/>
    <property type="match status" value="1"/>
</dbReference>
<reference evidence="2 3" key="1">
    <citation type="journal article" date="2017" name="Eur. J. Clin. Microbiol. Infect. Dis.">
        <title>Uncommonly isolated clinical Pseudomonas: identification and phylogenetic assignation.</title>
        <authorList>
            <person name="Mulet M."/>
            <person name="Gomila M."/>
            <person name="Ramirez A."/>
            <person name="Cardew S."/>
            <person name="Moore E.R."/>
            <person name="Lalucat J."/>
            <person name="Garcia-Valdes E."/>
        </authorList>
    </citation>
    <scope>NUCLEOTIDE SEQUENCE [LARGE SCALE GENOMIC DNA]</scope>
    <source>
        <strain evidence="2 3">SD129</strain>
    </source>
</reference>
<dbReference type="OrthoDB" id="9806380at2"/>
<dbReference type="RefSeq" id="WP_138409130.1">
    <property type="nucleotide sequence ID" value="NZ_QLAE01000023.1"/>
</dbReference>
<feature type="domain" description="DUF1330" evidence="1">
    <location>
        <begin position="2"/>
        <end position="94"/>
    </location>
</feature>
<dbReference type="Proteomes" id="UP000306753">
    <property type="component" value="Unassembled WGS sequence"/>
</dbReference>
<organism evidence="2 3">
    <name type="scientific">Stutzerimonas nosocomialis</name>
    <dbReference type="NCBI Taxonomy" id="1056496"/>
    <lineage>
        <taxon>Bacteria</taxon>
        <taxon>Pseudomonadati</taxon>
        <taxon>Pseudomonadota</taxon>
        <taxon>Gammaproteobacteria</taxon>
        <taxon>Pseudomonadales</taxon>
        <taxon>Pseudomonadaceae</taxon>
        <taxon>Stutzerimonas</taxon>
    </lineage>
</organism>
<dbReference type="EMBL" id="QLAG01000011">
    <property type="protein sequence ID" value="TLX63492.1"/>
    <property type="molecule type" value="Genomic_DNA"/>
</dbReference>
<evidence type="ECO:0000313" key="2">
    <source>
        <dbReference type="EMBL" id="TLX63492.1"/>
    </source>
</evidence>
<gene>
    <name evidence="2" type="ORF">DN820_10370</name>
</gene>
<evidence type="ECO:0000259" key="1">
    <source>
        <dbReference type="Pfam" id="PF07045"/>
    </source>
</evidence>
<dbReference type="AlphaFoldDB" id="A0A5R9QFA9"/>
<name>A0A5R9QFA9_9GAMM</name>
<sequence length="95" mass="10793">MPAYFVAIRESTQDAEELKTYSEKAAQARTDALTPLAFYGPFRMTEGEPMEGAVILQFPTFEDAEAWYDSPAYQEAVVHRFRGATYRTFIIQGVE</sequence>
<dbReference type="InterPro" id="IPR011008">
    <property type="entry name" value="Dimeric_a/b-barrel"/>
</dbReference>
<proteinExistence type="predicted"/>
<comment type="caution">
    <text evidence="2">The sequence shown here is derived from an EMBL/GenBank/DDBJ whole genome shotgun (WGS) entry which is preliminary data.</text>
</comment>
<evidence type="ECO:0000313" key="3">
    <source>
        <dbReference type="Proteomes" id="UP000306753"/>
    </source>
</evidence>